<dbReference type="EMBL" id="VIAR01000004">
    <property type="protein sequence ID" value="TQD39444.1"/>
    <property type="molecule type" value="Genomic_DNA"/>
</dbReference>
<dbReference type="PANTHER" id="PTHR43030:SF1">
    <property type="entry name" value="PHOSPHOENOLPYRUVATE SYNTHASE"/>
    <property type="match status" value="1"/>
</dbReference>
<name>A0A507ZT68_9FLAO</name>
<comment type="catalytic activity">
    <reaction evidence="14">
        <text>pyruvate + ATP + H2O = phosphoenolpyruvate + AMP + phosphate + 2 H(+)</text>
        <dbReference type="Rhea" id="RHEA:11364"/>
        <dbReference type="ChEBI" id="CHEBI:15361"/>
        <dbReference type="ChEBI" id="CHEBI:15377"/>
        <dbReference type="ChEBI" id="CHEBI:15378"/>
        <dbReference type="ChEBI" id="CHEBI:30616"/>
        <dbReference type="ChEBI" id="CHEBI:43474"/>
        <dbReference type="ChEBI" id="CHEBI:58702"/>
        <dbReference type="ChEBI" id="CHEBI:456215"/>
        <dbReference type="EC" id="2.7.9.2"/>
    </reaction>
</comment>
<reference evidence="17 18" key="1">
    <citation type="submission" date="2019-06" db="EMBL/GenBank/DDBJ databases">
        <title>Flavibacter putida gen. nov., sp. nov., a novel marine bacterium of the family Flavobacteriaceae isolated from coastal seawater.</title>
        <authorList>
            <person name="Feng X."/>
        </authorList>
    </citation>
    <scope>NUCLEOTIDE SEQUENCE [LARGE SCALE GENOMIC DNA]</scope>
    <source>
        <strain evidence="17 18">PLHSN227</strain>
    </source>
</reference>
<gene>
    <name evidence="17" type="ORF">FKR84_06000</name>
</gene>
<evidence type="ECO:0000256" key="11">
    <source>
        <dbReference type="ARBA" id="ARBA00022840"/>
    </source>
</evidence>
<sequence>MKKHYFFLLFAIVLLGSTDFANSQEVSNQEIKEKIEAYKKLHRGPYLKIEWFCEDGTRRDSKDPCPDDIEGIQHASYKPFVKTLREKNHLFFADILAYSKKNAFWDAANLHSRLKQYQLNKYLASIDNGWILEKAQYYRGSVQSEDEEEWGEDFYNWLFLNDKNLEENYFLIRQSLKDIPHGNNESNEAETVRSLSKIIADNNEDFMDVRTKIHGSPAASDIELVDNFRENHSKQLSEKQVKQLDSLHQALTSFYAPVTATYFKNKLRYFPKNSFLRKKLNEFSNQNLEELSSAELVQDAANLMCEIRTSLESIPSTSDKLEALDISLQLEEIIFKNSHKWKPENLLELLDKIYNLSLATAASGYVEWWEWNQVEPHLQVENLQNISLKNLQNFLVNSQAMVEWGSAMVKTVYGPVVEHYKPFEPKATSFIDDRIRSSLVLQLSNSLEKMGQLVKKEANLKNRVFNLENQVNIRGLNPGFAKGKLIIVKDNPKKVDVKQNNIYIFQKAPADLEPVAGIATVAEGNLVSHVQLLARNLGIPNAVISEENLKEIEKYKNQEIFYAVSDKGNVVMKPATELSEKEKELFSQEKQTQERIKVPLTNLDLSVKKPVSLREISAKHSGKICGPKAANLGELKNMFPKKVVNGLVLPFGVFQAHMEQKMPNYSGSYWHYLSATFEEAEELRAHNFTKEEIKTCQLERLAVLRNAIENMAFLPNFTNALEKSFQNNFNSSIGQTPVFLRSDTNMEDLENFTGAGLNLTVFNVRDKNKVLQGIKDVWASPYTARSFKWRQSFLENPENVYPSILIIPSVDVDYSGVLITKDLENNQSNGLTLAFSKGAGGAVDGQSAESWTVQYPQGIQLLAPAREFLYNQLPEHGGLVQKHTYLNRPILSQKNIDQIRELATTIREKIPKSKKASSGPYDVELGFKDDNLWLFQIRPFVENEKAKSSNYLAAMNPPVDYTKKIDLNQKI</sequence>
<dbReference type="OrthoDB" id="1108665at2"/>
<dbReference type="GO" id="GO:0008986">
    <property type="term" value="F:pyruvate, water dikinase activity"/>
    <property type="evidence" value="ECO:0007669"/>
    <property type="project" value="UniProtKB-EC"/>
</dbReference>
<dbReference type="Gene3D" id="3.30.1490.20">
    <property type="entry name" value="ATP-grasp fold, A domain"/>
    <property type="match status" value="1"/>
</dbReference>
<keyword evidence="7" id="KW-0808">Transferase</keyword>
<evidence type="ECO:0000256" key="5">
    <source>
        <dbReference type="ARBA" id="ARBA00011996"/>
    </source>
</evidence>
<dbReference type="GO" id="GO:0005524">
    <property type="term" value="F:ATP binding"/>
    <property type="evidence" value="ECO:0007669"/>
    <property type="project" value="UniProtKB-KW"/>
</dbReference>
<evidence type="ECO:0000256" key="6">
    <source>
        <dbReference type="ARBA" id="ARBA00021623"/>
    </source>
</evidence>
<dbReference type="RefSeq" id="WP_141421391.1">
    <property type="nucleotide sequence ID" value="NZ_VIAR01000004.1"/>
</dbReference>
<dbReference type="PANTHER" id="PTHR43030">
    <property type="entry name" value="PHOSPHOENOLPYRUVATE SYNTHASE"/>
    <property type="match status" value="1"/>
</dbReference>
<dbReference type="Gene3D" id="3.50.30.10">
    <property type="entry name" value="Phosphohistidine domain"/>
    <property type="match status" value="1"/>
</dbReference>
<comment type="pathway">
    <text evidence="3">Carbohydrate biosynthesis; gluconeogenesis.</text>
</comment>
<evidence type="ECO:0000256" key="12">
    <source>
        <dbReference type="ARBA" id="ARBA00022842"/>
    </source>
</evidence>
<dbReference type="GO" id="GO:0046872">
    <property type="term" value="F:metal ion binding"/>
    <property type="evidence" value="ECO:0007669"/>
    <property type="project" value="UniProtKB-KW"/>
</dbReference>
<keyword evidence="11" id="KW-0067">ATP-binding</keyword>
<keyword evidence="12" id="KW-0460">Magnesium</keyword>
<comment type="cofactor">
    <cofactor evidence="1">
        <name>Mg(2+)</name>
        <dbReference type="ChEBI" id="CHEBI:18420"/>
    </cofactor>
</comment>
<evidence type="ECO:0000259" key="16">
    <source>
        <dbReference type="Pfam" id="PF01326"/>
    </source>
</evidence>
<keyword evidence="9" id="KW-0547">Nucleotide-binding</keyword>
<keyword evidence="17" id="KW-0670">Pyruvate</keyword>
<feature type="domain" description="Pyruvate phosphate dikinase AMP/ATP-binding" evidence="16">
    <location>
        <begin position="624"/>
        <end position="950"/>
    </location>
</feature>
<evidence type="ECO:0000256" key="10">
    <source>
        <dbReference type="ARBA" id="ARBA00022777"/>
    </source>
</evidence>
<protein>
    <recommendedName>
        <fullName evidence="6">Phosphoenolpyruvate synthase</fullName>
        <ecNumber evidence="5">2.7.9.2</ecNumber>
    </recommendedName>
    <alternativeName>
        <fullName evidence="13">Pyruvate, water dikinase</fullName>
    </alternativeName>
</protein>
<comment type="function">
    <text evidence="2">Catalyzes the phosphorylation of pyruvate to phosphoenolpyruvate.</text>
</comment>
<feature type="chain" id="PRO_5021441842" description="Phosphoenolpyruvate synthase" evidence="15">
    <location>
        <begin position="24"/>
        <end position="971"/>
    </location>
</feature>
<dbReference type="InterPro" id="IPR002192">
    <property type="entry name" value="PPDK_AMP/ATP-bd"/>
</dbReference>
<dbReference type="EC" id="2.7.9.2" evidence="5"/>
<evidence type="ECO:0000256" key="8">
    <source>
        <dbReference type="ARBA" id="ARBA00022723"/>
    </source>
</evidence>
<evidence type="ECO:0000256" key="15">
    <source>
        <dbReference type="SAM" id="SignalP"/>
    </source>
</evidence>
<proteinExistence type="inferred from homology"/>
<evidence type="ECO:0000256" key="14">
    <source>
        <dbReference type="ARBA" id="ARBA00047700"/>
    </source>
</evidence>
<dbReference type="AlphaFoldDB" id="A0A507ZT68"/>
<evidence type="ECO:0000313" key="17">
    <source>
        <dbReference type="EMBL" id="TQD39444.1"/>
    </source>
</evidence>
<evidence type="ECO:0000256" key="9">
    <source>
        <dbReference type="ARBA" id="ARBA00022741"/>
    </source>
</evidence>
<comment type="caution">
    <text evidence="17">The sequence shown here is derived from an EMBL/GenBank/DDBJ whole genome shotgun (WGS) entry which is preliminary data.</text>
</comment>
<dbReference type="SUPFAM" id="SSF56059">
    <property type="entry name" value="Glutathione synthetase ATP-binding domain-like"/>
    <property type="match status" value="1"/>
</dbReference>
<evidence type="ECO:0000256" key="4">
    <source>
        <dbReference type="ARBA" id="ARBA00007837"/>
    </source>
</evidence>
<evidence type="ECO:0000313" key="18">
    <source>
        <dbReference type="Proteomes" id="UP000317169"/>
    </source>
</evidence>
<accession>A0A507ZT68</accession>
<evidence type="ECO:0000256" key="7">
    <source>
        <dbReference type="ARBA" id="ARBA00022679"/>
    </source>
</evidence>
<dbReference type="InterPro" id="IPR013815">
    <property type="entry name" value="ATP_grasp_subdomain_1"/>
</dbReference>
<evidence type="ECO:0000256" key="13">
    <source>
        <dbReference type="ARBA" id="ARBA00033470"/>
    </source>
</evidence>
<dbReference type="Pfam" id="PF01326">
    <property type="entry name" value="PPDK_N"/>
    <property type="match status" value="1"/>
</dbReference>
<evidence type="ECO:0000256" key="1">
    <source>
        <dbReference type="ARBA" id="ARBA00001946"/>
    </source>
</evidence>
<evidence type="ECO:0000256" key="2">
    <source>
        <dbReference type="ARBA" id="ARBA00002988"/>
    </source>
</evidence>
<keyword evidence="18" id="KW-1185">Reference proteome</keyword>
<keyword evidence="10" id="KW-0418">Kinase</keyword>
<organism evidence="17 18">
    <name type="scientific">Haloflavibacter putidus</name>
    <dbReference type="NCBI Taxonomy" id="2576776"/>
    <lineage>
        <taxon>Bacteria</taxon>
        <taxon>Pseudomonadati</taxon>
        <taxon>Bacteroidota</taxon>
        <taxon>Flavobacteriia</taxon>
        <taxon>Flavobacteriales</taxon>
        <taxon>Flavobacteriaceae</taxon>
        <taxon>Haloflavibacter</taxon>
    </lineage>
</organism>
<dbReference type="UniPathway" id="UPA00138"/>
<dbReference type="Gene3D" id="3.30.470.20">
    <property type="entry name" value="ATP-grasp fold, B domain"/>
    <property type="match status" value="1"/>
</dbReference>
<keyword evidence="8" id="KW-0479">Metal-binding</keyword>
<dbReference type="InterPro" id="IPR006319">
    <property type="entry name" value="PEP_synth"/>
</dbReference>
<evidence type="ECO:0000256" key="3">
    <source>
        <dbReference type="ARBA" id="ARBA00004742"/>
    </source>
</evidence>
<keyword evidence="15" id="KW-0732">Signal</keyword>
<feature type="signal peptide" evidence="15">
    <location>
        <begin position="1"/>
        <end position="23"/>
    </location>
</feature>
<dbReference type="GO" id="GO:0006094">
    <property type="term" value="P:gluconeogenesis"/>
    <property type="evidence" value="ECO:0007669"/>
    <property type="project" value="UniProtKB-UniPathway"/>
</dbReference>
<dbReference type="Proteomes" id="UP000317169">
    <property type="component" value="Unassembled WGS sequence"/>
</dbReference>
<comment type="similarity">
    <text evidence="4">Belongs to the PEP-utilizing enzyme family.</text>
</comment>